<comment type="caution">
    <text evidence="1">The sequence shown here is derived from an EMBL/GenBank/DDBJ whole genome shotgun (WGS) entry which is preliminary data.</text>
</comment>
<dbReference type="EMBL" id="JACHKT010000001">
    <property type="protein sequence ID" value="MBB6001429.1"/>
    <property type="molecule type" value="Genomic_DNA"/>
</dbReference>
<proteinExistence type="predicted"/>
<keyword evidence="2" id="KW-1185">Reference proteome</keyword>
<sequence>MKKNFLRTPSFISAKLGFITEDEVIITAIRSFSKKEIEANLLSKIAIRLNKDELYLTNELIPMSESGRYSRRNRDGYSIIRKDLPKIYKTISCGTRYPFGNTSLTPYELCYEKLVYQKEFIQPKNWTLSIELLDSNNKDGNMYYTFKVGLSNSLDKTKDEFETNILFALNLLQENFGKVDVFSTSTTKQEFMSTQNVAWEIFPAGERDENLERILNGMSKLTPQDKENIKDKYDFLTSMNPESIILGAGGMSSYFGAKFTENLVVFENLEYGNAIYVMYDEWEGLSKMTRTELLSMENKKFDRVKHTENWKNRISYLVYSKLKQLN</sequence>
<name>A0A841EJ57_9BACT</name>
<protein>
    <submittedName>
        <fullName evidence="1">Uncharacterized protein</fullName>
    </submittedName>
</protein>
<gene>
    <name evidence="1" type="ORF">HNP25_000068</name>
</gene>
<dbReference type="AlphaFoldDB" id="A0A841EJ57"/>
<dbReference type="RefSeq" id="WP_184128390.1">
    <property type="nucleotide sequence ID" value="NZ_JACHKT010000001.1"/>
</dbReference>
<evidence type="ECO:0000313" key="1">
    <source>
        <dbReference type="EMBL" id="MBB6001429.1"/>
    </source>
</evidence>
<accession>A0A841EJ57</accession>
<reference evidence="1 2" key="1">
    <citation type="submission" date="2020-08" db="EMBL/GenBank/DDBJ databases">
        <title>Functional genomics of gut bacteria from endangered species of beetles.</title>
        <authorList>
            <person name="Carlos-Shanley C."/>
        </authorList>
    </citation>
    <scope>NUCLEOTIDE SEQUENCE [LARGE SCALE GENOMIC DNA]</scope>
    <source>
        <strain evidence="1 2">S00070</strain>
    </source>
</reference>
<organism evidence="1 2">
    <name type="scientific">Arcicella rosea</name>
    <dbReference type="NCBI Taxonomy" id="502909"/>
    <lineage>
        <taxon>Bacteria</taxon>
        <taxon>Pseudomonadati</taxon>
        <taxon>Bacteroidota</taxon>
        <taxon>Cytophagia</taxon>
        <taxon>Cytophagales</taxon>
        <taxon>Flectobacillaceae</taxon>
        <taxon>Arcicella</taxon>
    </lineage>
</organism>
<evidence type="ECO:0000313" key="2">
    <source>
        <dbReference type="Proteomes" id="UP000524404"/>
    </source>
</evidence>
<dbReference type="Proteomes" id="UP000524404">
    <property type="component" value="Unassembled WGS sequence"/>
</dbReference>